<reference evidence="2 3" key="1">
    <citation type="submission" date="2018-09" db="EMBL/GenBank/DDBJ databases">
        <title>whole genome sequence of T. equiperdum IVM-t1 strain.</title>
        <authorList>
            <person name="Suganuma K."/>
        </authorList>
    </citation>
    <scope>NUCLEOTIDE SEQUENCE [LARGE SCALE GENOMIC DNA]</scope>
    <source>
        <strain evidence="2 3">IVM-t1</strain>
    </source>
</reference>
<dbReference type="Proteomes" id="UP000266743">
    <property type="component" value="Chromosome 11"/>
</dbReference>
<organism evidence="2 3">
    <name type="scientific">Trypanosoma brucei equiperdum</name>
    <dbReference type="NCBI Taxonomy" id="630700"/>
    <lineage>
        <taxon>Eukaryota</taxon>
        <taxon>Discoba</taxon>
        <taxon>Euglenozoa</taxon>
        <taxon>Kinetoplastea</taxon>
        <taxon>Metakinetoplastina</taxon>
        <taxon>Trypanosomatida</taxon>
        <taxon>Trypanosomatidae</taxon>
        <taxon>Trypanosoma</taxon>
    </lineage>
</organism>
<proteinExistence type="predicted"/>
<comment type="caution">
    <text evidence="2">The sequence shown here is derived from an EMBL/GenBank/DDBJ whole genome shotgun (WGS) entry which is preliminary data.</text>
</comment>
<evidence type="ECO:0000313" key="2">
    <source>
        <dbReference type="EMBL" id="RHW68386.1"/>
    </source>
</evidence>
<evidence type="ECO:0000256" key="1">
    <source>
        <dbReference type="SAM" id="MobiDB-lite"/>
    </source>
</evidence>
<evidence type="ECO:0000313" key="3">
    <source>
        <dbReference type="Proteomes" id="UP000266743"/>
    </source>
</evidence>
<gene>
    <name evidence="2" type="ORF">DPX39_110130100</name>
</gene>
<sequence>MEKLHREQLLALEIAMEEQRVRYTHEVESLRTELQNERERVQASEKVAQENHEGMEKLHREQLLLLK</sequence>
<dbReference type="AlphaFoldDB" id="A0A3L6KWZ3"/>
<protein>
    <submittedName>
        <fullName evidence="2">Uncharacterized protein</fullName>
    </submittedName>
</protein>
<accession>A0A3L6KWZ3</accession>
<dbReference type="EMBL" id="QSBY01000011">
    <property type="protein sequence ID" value="RHW68386.1"/>
    <property type="molecule type" value="Genomic_DNA"/>
</dbReference>
<name>A0A3L6KWZ3_9TRYP</name>
<feature type="region of interest" description="Disordered" evidence="1">
    <location>
        <begin position="34"/>
        <end position="55"/>
    </location>
</feature>